<dbReference type="InterPro" id="IPR015854">
    <property type="entry name" value="ABC_transpr_LolD-like"/>
</dbReference>
<dbReference type="PROSITE" id="PS00211">
    <property type="entry name" value="ABC_TRANSPORTER_1"/>
    <property type="match status" value="1"/>
</dbReference>
<reference evidence="5 6" key="1">
    <citation type="submission" date="2018-09" db="EMBL/GenBank/DDBJ databases">
        <title>YIM 75000 draft genome.</title>
        <authorList>
            <person name="Tang S."/>
            <person name="Feng Y."/>
        </authorList>
    </citation>
    <scope>NUCLEOTIDE SEQUENCE [LARGE SCALE GENOMIC DNA]</scope>
    <source>
        <strain evidence="5 6">YIM 75000</strain>
    </source>
</reference>
<evidence type="ECO:0000256" key="3">
    <source>
        <dbReference type="ARBA" id="ARBA00022840"/>
    </source>
</evidence>
<dbReference type="InterPro" id="IPR017871">
    <property type="entry name" value="ABC_transporter-like_CS"/>
</dbReference>
<dbReference type="InterPro" id="IPR003593">
    <property type="entry name" value="AAA+_ATPase"/>
</dbReference>
<dbReference type="Gene3D" id="3.40.50.300">
    <property type="entry name" value="P-loop containing nucleotide triphosphate hydrolases"/>
    <property type="match status" value="1"/>
</dbReference>
<sequence length="214" mass="22043">MTVLEGRDLVVRAGGRAVLDGVSVAAASGRLLAVVGPSGSGKTTLLSALAGMLVPDAGAVLLDGAPLTGSDEERRRCGFVLQGHALLPVLDAGENVEVALRGRGVPAERARELAAAALDRVGLGGREGRLVERLSGGQQQRVALARALAPSPDLLLLDEPTSELDAATRDHVVGVLLEEAARGALVVVATHDEEVARHCDDRVDVRDGRLRAAA</sequence>
<proteinExistence type="inferred from homology"/>
<dbReference type="SMART" id="SM00382">
    <property type="entry name" value="AAA"/>
    <property type="match status" value="1"/>
</dbReference>
<accession>A0A3A3YZ67</accession>
<evidence type="ECO:0000256" key="2">
    <source>
        <dbReference type="ARBA" id="ARBA00022741"/>
    </source>
</evidence>
<dbReference type="InterPro" id="IPR027417">
    <property type="entry name" value="P-loop_NTPase"/>
</dbReference>
<dbReference type="GO" id="GO:0005886">
    <property type="term" value="C:plasma membrane"/>
    <property type="evidence" value="ECO:0007669"/>
    <property type="project" value="TreeGrafter"/>
</dbReference>
<gene>
    <name evidence="5" type="ORF">D5H78_11265</name>
</gene>
<dbReference type="RefSeq" id="WP_119950538.1">
    <property type="nucleotide sequence ID" value="NZ_QZEZ01000004.1"/>
</dbReference>
<dbReference type="GO" id="GO:0016887">
    <property type="term" value="F:ATP hydrolysis activity"/>
    <property type="evidence" value="ECO:0007669"/>
    <property type="project" value="InterPro"/>
</dbReference>
<dbReference type="Proteomes" id="UP000265614">
    <property type="component" value="Unassembled WGS sequence"/>
</dbReference>
<evidence type="ECO:0000256" key="1">
    <source>
        <dbReference type="ARBA" id="ARBA00005417"/>
    </source>
</evidence>
<dbReference type="AlphaFoldDB" id="A0A3A3YZ67"/>
<name>A0A3A3YZ67_9ACTN</name>
<evidence type="ECO:0000313" key="6">
    <source>
        <dbReference type="Proteomes" id="UP000265614"/>
    </source>
</evidence>
<dbReference type="OrthoDB" id="3514167at2"/>
<dbReference type="PANTHER" id="PTHR24220">
    <property type="entry name" value="IMPORT ATP-BINDING PROTEIN"/>
    <property type="match status" value="1"/>
</dbReference>
<dbReference type="EMBL" id="QZEZ01000004">
    <property type="protein sequence ID" value="RJK96112.1"/>
    <property type="molecule type" value="Genomic_DNA"/>
</dbReference>
<dbReference type="GO" id="GO:0005524">
    <property type="term" value="F:ATP binding"/>
    <property type="evidence" value="ECO:0007669"/>
    <property type="project" value="UniProtKB-KW"/>
</dbReference>
<keyword evidence="3 5" id="KW-0067">ATP-binding</keyword>
<protein>
    <submittedName>
        <fullName evidence="5">ATP-binding cassette domain-containing protein</fullName>
    </submittedName>
</protein>
<evidence type="ECO:0000313" key="5">
    <source>
        <dbReference type="EMBL" id="RJK96112.1"/>
    </source>
</evidence>
<keyword evidence="6" id="KW-1185">Reference proteome</keyword>
<evidence type="ECO:0000259" key="4">
    <source>
        <dbReference type="PROSITE" id="PS50893"/>
    </source>
</evidence>
<comment type="caution">
    <text evidence="5">The sequence shown here is derived from an EMBL/GenBank/DDBJ whole genome shotgun (WGS) entry which is preliminary data.</text>
</comment>
<dbReference type="Pfam" id="PF00005">
    <property type="entry name" value="ABC_tran"/>
    <property type="match status" value="1"/>
</dbReference>
<feature type="domain" description="ABC transporter" evidence="4">
    <location>
        <begin position="4"/>
        <end position="214"/>
    </location>
</feature>
<dbReference type="InterPro" id="IPR003439">
    <property type="entry name" value="ABC_transporter-like_ATP-bd"/>
</dbReference>
<dbReference type="PROSITE" id="PS50893">
    <property type="entry name" value="ABC_TRANSPORTER_2"/>
    <property type="match status" value="1"/>
</dbReference>
<keyword evidence="2" id="KW-0547">Nucleotide-binding</keyword>
<organism evidence="5 6">
    <name type="scientific">Vallicoccus soli</name>
    <dbReference type="NCBI Taxonomy" id="2339232"/>
    <lineage>
        <taxon>Bacteria</taxon>
        <taxon>Bacillati</taxon>
        <taxon>Actinomycetota</taxon>
        <taxon>Actinomycetes</taxon>
        <taxon>Motilibacterales</taxon>
        <taxon>Vallicoccaceae</taxon>
        <taxon>Vallicoccus</taxon>
    </lineage>
</organism>
<dbReference type="GO" id="GO:0022857">
    <property type="term" value="F:transmembrane transporter activity"/>
    <property type="evidence" value="ECO:0007669"/>
    <property type="project" value="TreeGrafter"/>
</dbReference>
<comment type="similarity">
    <text evidence="1">Belongs to the ABC transporter superfamily.</text>
</comment>
<dbReference type="PANTHER" id="PTHR24220:SF689">
    <property type="entry name" value="LIPOPROTEIN-RELEASING SYSTEM ATP-BINDING PROTEIN LOLD"/>
    <property type="match status" value="1"/>
</dbReference>
<dbReference type="SUPFAM" id="SSF52540">
    <property type="entry name" value="P-loop containing nucleoside triphosphate hydrolases"/>
    <property type="match status" value="1"/>
</dbReference>